<proteinExistence type="predicted"/>
<dbReference type="InterPro" id="IPR051533">
    <property type="entry name" value="WaaL-like"/>
</dbReference>
<reference evidence="7 8" key="1">
    <citation type="submission" date="2023-04" db="EMBL/GenBank/DDBJ databases">
        <title>A long-awaited taxogenomic arrangement of the family Halomonadaceae.</title>
        <authorList>
            <person name="De La Haba R."/>
            <person name="Chuvochina M."/>
            <person name="Wittouck S."/>
            <person name="Arahal D.R."/>
            <person name="Sanchez-Porro C."/>
            <person name="Hugenholtz P."/>
            <person name="Ventosa A."/>
        </authorList>
    </citation>
    <scope>NUCLEOTIDE SEQUENCE [LARGE SCALE GENOMIC DNA]</scope>
    <source>
        <strain evidence="7 8">DSM 18042</strain>
    </source>
</reference>
<keyword evidence="2 5" id="KW-0812">Transmembrane</keyword>
<evidence type="ECO:0000313" key="7">
    <source>
        <dbReference type="EMBL" id="MDR5876565.1"/>
    </source>
</evidence>
<gene>
    <name evidence="7" type="ORF">QC815_16775</name>
</gene>
<comment type="caution">
    <text evidence="7">The sequence shown here is derived from an EMBL/GenBank/DDBJ whole genome shotgun (WGS) entry which is preliminary data.</text>
</comment>
<dbReference type="RefSeq" id="WP_310541153.1">
    <property type="nucleotide sequence ID" value="NZ_JARWAI010000016.1"/>
</dbReference>
<feature type="transmembrane region" description="Helical" evidence="5">
    <location>
        <begin position="179"/>
        <end position="197"/>
    </location>
</feature>
<feature type="transmembrane region" description="Helical" evidence="5">
    <location>
        <begin position="335"/>
        <end position="354"/>
    </location>
</feature>
<protein>
    <submittedName>
        <fullName evidence="7">O-antigen ligase family protein</fullName>
    </submittedName>
</protein>
<dbReference type="InterPro" id="IPR007016">
    <property type="entry name" value="O-antigen_ligase-rel_domated"/>
</dbReference>
<feature type="transmembrane region" description="Helical" evidence="5">
    <location>
        <begin position="20"/>
        <end position="52"/>
    </location>
</feature>
<feature type="transmembrane region" description="Helical" evidence="5">
    <location>
        <begin position="95"/>
        <end position="111"/>
    </location>
</feature>
<keyword evidence="8" id="KW-1185">Reference proteome</keyword>
<feature type="transmembrane region" description="Helical" evidence="5">
    <location>
        <begin position="226"/>
        <end position="244"/>
    </location>
</feature>
<dbReference type="Pfam" id="PF04932">
    <property type="entry name" value="Wzy_C"/>
    <property type="match status" value="1"/>
</dbReference>
<feature type="transmembrane region" description="Helical" evidence="5">
    <location>
        <begin position="203"/>
        <end position="219"/>
    </location>
</feature>
<keyword evidence="7" id="KW-0436">Ligase</keyword>
<sequence>MSESFFLSGSAAVYSRYTSLAVFLLCAIALVVPSGYSLGAVMLLLGSGVLLATRPLLRLSHQDMWVMAVMAAYALVGMQSALWDGQGVSGLDKPLRFLLAVPALLLVVAYPPRLSWLWSGIAVGAVGSGSWAIWQKFALEVERATGYTHTIQFGNLSMLLGVLCIAALGWAVIQPRRHLWVVALLIAALLGALGSLLSGSRGGWVGIPFVLLVLFRAYGRFISRKLLVAISGLLLVAGIGVYAVPELGVQARVHQAVDEVARYAEGDRSHSSVGARFEMWRGASHLITEKPLLGWGDNGYADAMQALGQEGVINARAAQYGHAHNEFIDSLAKRGVLGLAVLLALYLVPMRFFAQSLGAADLSRRSIATAGVLLPVTYIDFGLTQTFLSHNSGVMMYAFLLAVLWGICARQARSSSC</sequence>
<evidence type="ECO:0000259" key="6">
    <source>
        <dbReference type="Pfam" id="PF04932"/>
    </source>
</evidence>
<feature type="transmembrane region" description="Helical" evidence="5">
    <location>
        <begin position="366"/>
        <end position="388"/>
    </location>
</feature>
<comment type="subcellular location">
    <subcellularLocation>
        <location evidence="1">Membrane</location>
        <topology evidence="1">Multi-pass membrane protein</topology>
    </subcellularLocation>
</comment>
<name>A0ABU1GGF6_9GAMM</name>
<dbReference type="EMBL" id="JARWAI010000016">
    <property type="protein sequence ID" value="MDR5876565.1"/>
    <property type="molecule type" value="Genomic_DNA"/>
</dbReference>
<dbReference type="PANTHER" id="PTHR37422:SF17">
    <property type="entry name" value="O-ANTIGEN LIGASE"/>
    <property type="match status" value="1"/>
</dbReference>
<feature type="transmembrane region" description="Helical" evidence="5">
    <location>
        <begin position="154"/>
        <end position="172"/>
    </location>
</feature>
<accession>A0ABU1GGF6</accession>
<evidence type="ECO:0000256" key="3">
    <source>
        <dbReference type="ARBA" id="ARBA00022989"/>
    </source>
</evidence>
<evidence type="ECO:0000256" key="5">
    <source>
        <dbReference type="SAM" id="Phobius"/>
    </source>
</evidence>
<dbReference type="PANTHER" id="PTHR37422">
    <property type="entry name" value="TEICHURONIC ACID BIOSYNTHESIS PROTEIN TUAE"/>
    <property type="match status" value="1"/>
</dbReference>
<organism evidence="7 8">
    <name type="scientific">Vreelandella gomseomensis</name>
    <dbReference type="NCBI Taxonomy" id="370766"/>
    <lineage>
        <taxon>Bacteria</taxon>
        <taxon>Pseudomonadati</taxon>
        <taxon>Pseudomonadota</taxon>
        <taxon>Gammaproteobacteria</taxon>
        <taxon>Oceanospirillales</taxon>
        <taxon>Halomonadaceae</taxon>
        <taxon>Vreelandella</taxon>
    </lineage>
</organism>
<feature type="transmembrane region" description="Helical" evidence="5">
    <location>
        <begin position="394"/>
        <end position="412"/>
    </location>
</feature>
<dbReference type="GO" id="GO:0016874">
    <property type="term" value="F:ligase activity"/>
    <property type="evidence" value="ECO:0007669"/>
    <property type="project" value="UniProtKB-KW"/>
</dbReference>
<keyword evidence="3 5" id="KW-1133">Transmembrane helix</keyword>
<keyword evidence="4 5" id="KW-0472">Membrane</keyword>
<evidence type="ECO:0000256" key="4">
    <source>
        <dbReference type="ARBA" id="ARBA00023136"/>
    </source>
</evidence>
<dbReference type="Proteomes" id="UP001269267">
    <property type="component" value="Unassembled WGS sequence"/>
</dbReference>
<feature type="transmembrane region" description="Helical" evidence="5">
    <location>
        <begin position="116"/>
        <end position="134"/>
    </location>
</feature>
<evidence type="ECO:0000313" key="8">
    <source>
        <dbReference type="Proteomes" id="UP001269267"/>
    </source>
</evidence>
<evidence type="ECO:0000256" key="2">
    <source>
        <dbReference type="ARBA" id="ARBA00022692"/>
    </source>
</evidence>
<evidence type="ECO:0000256" key="1">
    <source>
        <dbReference type="ARBA" id="ARBA00004141"/>
    </source>
</evidence>
<feature type="transmembrane region" description="Helical" evidence="5">
    <location>
        <begin position="64"/>
        <end position="83"/>
    </location>
</feature>
<feature type="domain" description="O-antigen ligase-related" evidence="6">
    <location>
        <begin position="187"/>
        <end position="343"/>
    </location>
</feature>